<name>A0A5J6GM96_STRKN</name>
<evidence type="ECO:0000313" key="6">
    <source>
        <dbReference type="Proteomes" id="UP000325529"/>
    </source>
</evidence>
<evidence type="ECO:0000256" key="2">
    <source>
        <dbReference type="ARBA" id="ARBA00023002"/>
    </source>
</evidence>
<dbReference type="PRINTS" id="PR00080">
    <property type="entry name" value="SDRFAMILY"/>
</dbReference>
<dbReference type="FunFam" id="3.40.50.720:FF:000084">
    <property type="entry name" value="Short-chain dehydrogenase reductase"/>
    <property type="match status" value="1"/>
</dbReference>
<dbReference type="PANTHER" id="PTHR42879">
    <property type="entry name" value="3-OXOACYL-(ACYL-CARRIER-PROTEIN) REDUCTASE"/>
    <property type="match status" value="1"/>
</dbReference>
<dbReference type="InterPro" id="IPR050259">
    <property type="entry name" value="SDR"/>
</dbReference>
<dbReference type="AlphaFoldDB" id="A0A5J6GM96"/>
<dbReference type="InterPro" id="IPR002347">
    <property type="entry name" value="SDR_fam"/>
</dbReference>
<protein>
    <submittedName>
        <fullName evidence="5">SDR family oxidoreductase</fullName>
    </submittedName>
</protein>
<dbReference type="Proteomes" id="UP000325529">
    <property type="component" value="Chromosome"/>
</dbReference>
<dbReference type="GO" id="GO:0032787">
    <property type="term" value="P:monocarboxylic acid metabolic process"/>
    <property type="evidence" value="ECO:0007669"/>
    <property type="project" value="UniProtKB-ARBA"/>
</dbReference>
<dbReference type="InterPro" id="IPR020904">
    <property type="entry name" value="Sc_DH/Rdtase_CS"/>
</dbReference>
<dbReference type="InterPro" id="IPR057326">
    <property type="entry name" value="KR_dom"/>
</dbReference>
<evidence type="ECO:0000256" key="3">
    <source>
        <dbReference type="SAM" id="MobiDB-lite"/>
    </source>
</evidence>
<gene>
    <name evidence="5" type="ORF">CP970_39460</name>
</gene>
<dbReference type="CDD" id="cd05233">
    <property type="entry name" value="SDR_c"/>
    <property type="match status" value="1"/>
</dbReference>
<evidence type="ECO:0000256" key="1">
    <source>
        <dbReference type="ARBA" id="ARBA00006484"/>
    </source>
</evidence>
<dbReference type="NCBIfam" id="NF005559">
    <property type="entry name" value="PRK07231.1"/>
    <property type="match status" value="1"/>
</dbReference>
<dbReference type="InterPro" id="IPR036291">
    <property type="entry name" value="NAD(P)-bd_dom_sf"/>
</dbReference>
<evidence type="ECO:0000259" key="4">
    <source>
        <dbReference type="SMART" id="SM00822"/>
    </source>
</evidence>
<dbReference type="OrthoDB" id="9787298at2"/>
<keyword evidence="2" id="KW-0560">Oxidoreductase</keyword>
<accession>A0A5J6GM96</accession>
<dbReference type="GO" id="GO:0016491">
    <property type="term" value="F:oxidoreductase activity"/>
    <property type="evidence" value="ECO:0007669"/>
    <property type="project" value="UniProtKB-KW"/>
</dbReference>
<dbReference type="SMART" id="SM00822">
    <property type="entry name" value="PKS_KR"/>
    <property type="match status" value="1"/>
</dbReference>
<dbReference type="KEGG" id="ska:CP970_39460"/>
<reference evidence="5 6" key="1">
    <citation type="submission" date="2017-09" db="EMBL/GenBank/DDBJ databases">
        <authorList>
            <person name="Lee N."/>
            <person name="Cho B.-K."/>
        </authorList>
    </citation>
    <scope>NUCLEOTIDE SEQUENCE [LARGE SCALE GENOMIC DNA]</scope>
    <source>
        <strain evidence="5 6">ATCC 12853</strain>
    </source>
</reference>
<sequence>MTGRFTGRTCLVTGGTRGIGRDIARRLVEEGADVTITGRSAGPLDAAVRELTGAGPGSAHGIRCDLADSGAVRALAAEALERSGRVDVLVNNAGTATLHRFTDVPERDLDEVWAVNLRGAFLLTQLLVPAMTAAGDGCVVNVSSQAAVQGQALISHYAATKAALLGLTRCLAVELAPAVRVNAVCPGIIETDMIAEDFRRQGGLLGTDADAVRGTTLAGIPLGRFQRGASVASTVAFLASPDAADITGQTWHVDGGMTIGRRGPGHRDPDQHGPAPQCLDPRGPDHRGVRATADLVQET</sequence>
<dbReference type="Pfam" id="PF13561">
    <property type="entry name" value="adh_short_C2"/>
    <property type="match status" value="1"/>
</dbReference>
<dbReference type="PROSITE" id="PS00061">
    <property type="entry name" value="ADH_SHORT"/>
    <property type="match status" value="1"/>
</dbReference>
<proteinExistence type="inferred from homology"/>
<dbReference type="PANTHER" id="PTHR42879:SF2">
    <property type="entry name" value="3-OXOACYL-[ACYL-CARRIER-PROTEIN] REDUCTASE FABG"/>
    <property type="match status" value="1"/>
</dbReference>
<keyword evidence="6" id="KW-1185">Reference proteome</keyword>
<dbReference type="PRINTS" id="PR00081">
    <property type="entry name" value="GDHRDH"/>
</dbReference>
<feature type="region of interest" description="Disordered" evidence="3">
    <location>
        <begin position="258"/>
        <end position="299"/>
    </location>
</feature>
<dbReference type="RefSeq" id="WP_055549768.1">
    <property type="nucleotide sequence ID" value="NZ_CP023699.1"/>
</dbReference>
<comment type="similarity">
    <text evidence="1">Belongs to the short-chain dehydrogenases/reductases (SDR) family.</text>
</comment>
<evidence type="ECO:0000313" key="5">
    <source>
        <dbReference type="EMBL" id="QEU96203.1"/>
    </source>
</evidence>
<organism evidence="5 6">
    <name type="scientific">Streptomyces kanamyceticus</name>
    <dbReference type="NCBI Taxonomy" id="1967"/>
    <lineage>
        <taxon>Bacteria</taxon>
        <taxon>Bacillati</taxon>
        <taxon>Actinomycetota</taxon>
        <taxon>Actinomycetes</taxon>
        <taxon>Kitasatosporales</taxon>
        <taxon>Streptomycetaceae</taxon>
        <taxon>Streptomyces</taxon>
    </lineage>
</organism>
<feature type="domain" description="Ketoreductase" evidence="4">
    <location>
        <begin position="8"/>
        <end position="182"/>
    </location>
</feature>
<dbReference type="Gene3D" id="3.40.50.720">
    <property type="entry name" value="NAD(P)-binding Rossmann-like Domain"/>
    <property type="match status" value="1"/>
</dbReference>
<dbReference type="SUPFAM" id="SSF51735">
    <property type="entry name" value="NAD(P)-binding Rossmann-fold domains"/>
    <property type="match status" value="1"/>
</dbReference>
<dbReference type="EMBL" id="CP023699">
    <property type="protein sequence ID" value="QEU96203.1"/>
    <property type="molecule type" value="Genomic_DNA"/>
</dbReference>